<dbReference type="InterPro" id="IPR051601">
    <property type="entry name" value="Serine_prot/Carboxylest_S33"/>
</dbReference>
<evidence type="ECO:0000259" key="4">
    <source>
        <dbReference type="Pfam" id="PF12697"/>
    </source>
</evidence>
<keyword evidence="2 5" id="KW-0378">Hydrolase</keyword>
<dbReference type="RefSeq" id="WP_315724358.1">
    <property type="nucleotide sequence ID" value="NZ_JAVUPU010000002.1"/>
</dbReference>
<proteinExistence type="inferred from homology"/>
<dbReference type="PRINTS" id="PR00793">
    <property type="entry name" value="PROAMNOPTASE"/>
</dbReference>
<comment type="caution">
    <text evidence="5">The sequence shown here is derived from an EMBL/GenBank/DDBJ whole genome shotgun (WGS) entry which is preliminary data.</text>
</comment>
<dbReference type="InterPro" id="IPR000073">
    <property type="entry name" value="AB_hydrolase_1"/>
</dbReference>
<keyword evidence="3" id="KW-0732">Signal</keyword>
<organism evidence="5 6">
    <name type="scientific">Sphingosinicella rhizophila</name>
    <dbReference type="NCBI Taxonomy" id="3050082"/>
    <lineage>
        <taxon>Bacteria</taxon>
        <taxon>Pseudomonadati</taxon>
        <taxon>Pseudomonadota</taxon>
        <taxon>Alphaproteobacteria</taxon>
        <taxon>Sphingomonadales</taxon>
        <taxon>Sphingosinicellaceae</taxon>
        <taxon>Sphingosinicella</taxon>
    </lineage>
</organism>
<reference evidence="5 6" key="1">
    <citation type="submission" date="2023-05" db="EMBL/GenBank/DDBJ databases">
        <authorList>
            <person name="Guo Y."/>
        </authorList>
    </citation>
    <scope>NUCLEOTIDE SEQUENCE [LARGE SCALE GENOMIC DNA]</scope>
    <source>
        <strain evidence="5 6">GR2756</strain>
    </source>
</reference>
<protein>
    <submittedName>
        <fullName evidence="5">Alpha/beta hydrolase</fullName>
    </submittedName>
</protein>
<feature type="chain" id="PRO_5047376199" evidence="3">
    <location>
        <begin position="27"/>
        <end position="363"/>
    </location>
</feature>
<accession>A0ABU3Q4P6</accession>
<gene>
    <name evidence="5" type="ORF">RQX22_05385</name>
</gene>
<evidence type="ECO:0000256" key="1">
    <source>
        <dbReference type="ARBA" id="ARBA00010088"/>
    </source>
</evidence>
<feature type="domain" description="AB hydrolase-1" evidence="4">
    <location>
        <begin position="72"/>
        <end position="348"/>
    </location>
</feature>
<evidence type="ECO:0000313" key="6">
    <source>
        <dbReference type="Proteomes" id="UP001259572"/>
    </source>
</evidence>
<dbReference type="PANTHER" id="PTHR43248:SF2">
    <property type="entry name" value="PROLYL AMINOPEPTIDASE"/>
    <property type="match status" value="1"/>
</dbReference>
<evidence type="ECO:0000313" key="5">
    <source>
        <dbReference type="EMBL" id="MDT9598379.1"/>
    </source>
</evidence>
<dbReference type="Pfam" id="PF12697">
    <property type="entry name" value="Abhydrolase_6"/>
    <property type="match status" value="1"/>
</dbReference>
<dbReference type="Proteomes" id="UP001259572">
    <property type="component" value="Unassembled WGS sequence"/>
</dbReference>
<dbReference type="EMBL" id="JAVUPU010000002">
    <property type="protein sequence ID" value="MDT9598379.1"/>
    <property type="molecule type" value="Genomic_DNA"/>
</dbReference>
<evidence type="ECO:0000256" key="3">
    <source>
        <dbReference type="SAM" id="SignalP"/>
    </source>
</evidence>
<dbReference type="InterPro" id="IPR029058">
    <property type="entry name" value="AB_hydrolase_fold"/>
</dbReference>
<feature type="signal peptide" evidence="3">
    <location>
        <begin position="1"/>
        <end position="26"/>
    </location>
</feature>
<sequence>MRLSICLALALLLPALCIAAPSSASAQEARQVMERVGTLTAKDAIDEKGLVTIGGIEQWVSVRGRHRSNPILLVLHGGPGFTLSPVSYWYMRDWEEYFTVVQWDQRGAGKTYAANDPASVRPTMSVKRMVDDAEELILHLRRTYGKDRVVLLAHSFGTILGVELAQRRHDLLYAYVGTGQFIDSRRSERMGFEATLAAARAAGDAEAVAELTAIAPFPDPVNPARNLQNLGKERKWLAKYGGYYRAGGVGHNGEIASLSPDFTADELKTRDEAQWFSLQAMWGELGTVSFSERTTFRTPVIILQGRHDLGTSSTLVAEWFPRVKAPVKKLVWFEDSAHMVHEEEPGKLLVTLVEQVLPLTRRK</sequence>
<dbReference type="PANTHER" id="PTHR43248">
    <property type="entry name" value="2-SUCCINYL-6-HYDROXY-2,4-CYCLOHEXADIENE-1-CARBOXYLATE SYNTHASE"/>
    <property type="match status" value="1"/>
</dbReference>
<comment type="similarity">
    <text evidence="1">Belongs to the peptidase S33 family.</text>
</comment>
<dbReference type="SUPFAM" id="SSF53474">
    <property type="entry name" value="alpha/beta-Hydrolases"/>
    <property type="match status" value="1"/>
</dbReference>
<evidence type="ECO:0000256" key="2">
    <source>
        <dbReference type="ARBA" id="ARBA00022801"/>
    </source>
</evidence>
<dbReference type="InterPro" id="IPR002410">
    <property type="entry name" value="Peptidase_S33"/>
</dbReference>
<keyword evidence="6" id="KW-1185">Reference proteome</keyword>
<name>A0ABU3Q4P6_9SPHN</name>
<dbReference type="GO" id="GO:0016787">
    <property type="term" value="F:hydrolase activity"/>
    <property type="evidence" value="ECO:0007669"/>
    <property type="project" value="UniProtKB-KW"/>
</dbReference>
<dbReference type="Gene3D" id="3.40.50.1820">
    <property type="entry name" value="alpha/beta hydrolase"/>
    <property type="match status" value="1"/>
</dbReference>